<evidence type="ECO:0000313" key="3">
    <source>
        <dbReference type="Proteomes" id="UP000616595"/>
    </source>
</evidence>
<reference evidence="2" key="1">
    <citation type="submission" date="2019-10" db="EMBL/GenBank/DDBJ databases">
        <authorList>
            <person name="Ross D.E."/>
            <person name="Gulliver D."/>
        </authorList>
    </citation>
    <scope>NUCLEOTIDE SEQUENCE</scope>
    <source>
        <strain evidence="2">DER-2019</strain>
    </source>
</reference>
<dbReference type="AlphaFoldDB" id="A0A923HWU0"/>
<evidence type="ECO:0000313" key="2">
    <source>
        <dbReference type="EMBL" id="MBC3889756.1"/>
    </source>
</evidence>
<dbReference type="RefSeq" id="WP_148567686.1">
    <property type="nucleotide sequence ID" value="NZ_RXYA01000011.1"/>
</dbReference>
<proteinExistence type="predicted"/>
<organism evidence="2 3">
    <name type="scientific">Acetobacterium paludosum</name>
    <dbReference type="NCBI Taxonomy" id="52693"/>
    <lineage>
        <taxon>Bacteria</taxon>
        <taxon>Bacillati</taxon>
        <taxon>Bacillota</taxon>
        <taxon>Clostridia</taxon>
        <taxon>Eubacteriales</taxon>
        <taxon>Eubacteriaceae</taxon>
        <taxon>Acetobacterium</taxon>
    </lineage>
</organism>
<reference evidence="2" key="2">
    <citation type="submission" date="2020-10" db="EMBL/GenBank/DDBJ databases">
        <title>Comparative genomics of the Acetobacterium genus.</title>
        <authorList>
            <person name="Marshall C."/>
            <person name="May H."/>
            <person name="Norman S."/>
        </authorList>
    </citation>
    <scope>NUCLEOTIDE SEQUENCE</scope>
    <source>
        <strain evidence="2">DER-2019</strain>
    </source>
</reference>
<dbReference type="InterPro" id="IPR038690">
    <property type="entry name" value="NusG_2_sf"/>
</dbReference>
<keyword evidence="1" id="KW-0812">Transmembrane</keyword>
<keyword evidence="1" id="KW-0472">Membrane</keyword>
<dbReference type="Proteomes" id="UP000616595">
    <property type="component" value="Unassembled WGS sequence"/>
</dbReference>
<comment type="caution">
    <text evidence="2">The sequence shown here is derived from an EMBL/GenBank/DDBJ whole genome shotgun (WGS) entry which is preliminary data.</text>
</comment>
<keyword evidence="1" id="KW-1133">Transmembrane helix</keyword>
<sequence>MKKKEFIVITILLVISLGGIALYYIINATNQPLYVRVTSQGEVVTILPLSEDHTETFYTPSGGYNTLTISNGKAKMTDADCPDKICVKTYPISSPGETIVCLPHKLVVEVVTGNP</sequence>
<gene>
    <name evidence="2" type="ORF">GH810_15710</name>
</gene>
<accession>A0A923HWU0</accession>
<dbReference type="OrthoDB" id="47603at2"/>
<feature type="transmembrane region" description="Helical" evidence="1">
    <location>
        <begin position="6"/>
        <end position="26"/>
    </location>
</feature>
<name>A0A923HWU0_9FIRM</name>
<dbReference type="CDD" id="cd09911">
    <property type="entry name" value="Lin0431_like"/>
    <property type="match status" value="1"/>
</dbReference>
<evidence type="ECO:0000256" key="1">
    <source>
        <dbReference type="SAM" id="Phobius"/>
    </source>
</evidence>
<dbReference type="SUPFAM" id="SSF82004">
    <property type="entry name" value="N-utilization substance G protein NusG, insert domain"/>
    <property type="match status" value="1"/>
</dbReference>
<dbReference type="Gene3D" id="2.60.320.10">
    <property type="entry name" value="N-utilization substance G protein NusG, insert domain"/>
    <property type="match status" value="1"/>
</dbReference>
<keyword evidence="3" id="KW-1185">Reference proteome</keyword>
<dbReference type="EMBL" id="WJBD01000024">
    <property type="protein sequence ID" value="MBC3889756.1"/>
    <property type="molecule type" value="Genomic_DNA"/>
</dbReference>
<protein>
    <submittedName>
        <fullName evidence="2">NusG domain II-containing protein</fullName>
    </submittedName>
</protein>
<dbReference type="Pfam" id="PF07009">
    <property type="entry name" value="NusG_II"/>
    <property type="match status" value="1"/>
</dbReference>